<accession>A0A918JQB2</accession>
<comment type="caution">
    <text evidence="2">The sequence shown here is derived from an EMBL/GenBank/DDBJ whole genome shotgun (WGS) entry which is preliminary data.</text>
</comment>
<dbReference type="Proteomes" id="UP000631300">
    <property type="component" value="Unassembled WGS sequence"/>
</dbReference>
<sequence>MRRWYTVSVLAAGALMYANCANADDAFDEAAQGLCQHLKECTLASMEAENTDANMQQMIEGMVKGMCKKMTRQFEVDGYEDIRDSAAACMRSMTEQGCDALDSSASTPACREYEEMASKYDNP</sequence>
<organism evidence="2 3">
    <name type="scientific">Alteromonas halophila</name>
    <dbReference type="NCBI Taxonomy" id="516698"/>
    <lineage>
        <taxon>Bacteria</taxon>
        <taxon>Pseudomonadati</taxon>
        <taxon>Pseudomonadota</taxon>
        <taxon>Gammaproteobacteria</taxon>
        <taxon>Alteromonadales</taxon>
        <taxon>Alteromonadaceae</taxon>
        <taxon>Alteromonas/Salinimonas group</taxon>
        <taxon>Alteromonas</taxon>
    </lineage>
</organism>
<protein>
    <submittedName>
        <fullName evidence="2">Uncharacterized protein</fullName>
    </submittedName>
</protein>
<feature type="signal peptide" evidence="1">
    <location>
        <begin position="1"/>
        <end position="23"/>
    </location>
</feature>
<keyword evidence="3" id="KW-1185">Reference proteome</keyword>
<dbReference type="RefSeq" id="WP_189406895.1">
    <property type="nucleotide sequence ID" value="NZ_BMXP01000006.1"/>
</dbReference>
<proteinExistence type="predicted"/>
<feature type="chain" id="PRO_5037609982" evidence="1">
    <location>
        <begin position="24"/>
        <end position="123"/>
    </location>
</feature>
<evidence type="ECO:0000313" key="3">
    <source>
        <dbReference type="Proteomes" id="UP000631300"/>
    </source>
</evidence>
<name>A0A918JQB2_9ALTE</name>
<reference evidence="2" key="2">
    <citation type="submission" date="2020-09" db="EMBL/GenBank/DDBJ databases">
        <authorList>
            <person name="Sun Q."/>
            <person name="Kim S."/>
        </authorList>
    </citation>
    <scope>NUCLEOTIDE SEQUENCE</scope>
    <source>
        <strain evidence="2">KCTC 22164</strain>
    </source>
</reference>
<reference evidence="2" key="1">
    <citation type="journal article" date="2014" name="Int. J. Syst. Evol. Microbiol.">
        <title>Complete genome sequence of Corynebacterium casei LMG S-19264T (=DSM 44701T), isolated from a smear-ripened cheese.</title>
        <authorList>
            <consortium name="US DOE Joint Genome Institute (JGI-PGF)"/>
            <person name="Walter F."/>
            <person name="Albersmeier A."/>
            <person name="Kalinowski J."/>
            <person name="Ruckert C."/>
        </authorList>
    </citation>
    <scope>NUCLEOTIDE SEQUENCE</scope>
    <source>
        <strain evidence="2">KCTC 22164</strain>
    </source>
</reference>
<dbReference type="AlphaFoldDB" id="A0A918JQB2"/>
<gene>
    <name evidence="2" type="ORF">GCM10007391_25070</name>
</gene>
<dbReference type="EMBL" id="BMXP01000006">
    <property type="protein sequence ID" value="GGW89747.1"/>
    <property type="molecule type" value="Genomic_DNA"/>
</dbReference>
<evidence type="ECO:0000256" key="1">
    <source>
        <dbReference type="SAM" id="SignalP"/>
    </source>
</evidence>
<keyword evidence="1" id="KW-0732">Signal</keyword>
<evidence type="ECO:0000313" key="2">
    <source>
        <dbReference type="EMBL" id="GGW89747.1"/>
    </source>
</evidence>